<sequence length="295" mass="33008">MPNAKPLPPDLVDSTFTTSRALGRGASPTRMRARDLHREVWGVRSRQPPQTLLDSCRLYLERLPRQAFVSHATAALLHGIPLPPRIAFADDVDVALPRPERAPHARGIRGHSLDLAPGERILVGDVPVTSPIRTWFDLGKVLAIHDLVAAGDFLLTDGPERDELVDYVRMRRGQRGSARLATACQLLNSRSESPQESRLRALLMLAGMDELTVNDDILDRNGRFLARADLVVRSARLIIEYQGDHHRDPAQWHMDLTRRSKLEAEGWTVVEVGARDLDDPIELAGRLRDIVRARV</sequence>
<feature type="region of interest" description="Disordered" evidence="1">
    <location>
        <begin position="1"/>
        <end position="29"/>
    </location>
</feature>
<dbReference type="Gene3D" id="3.40.960.10">
    <property type="entry name" value="VSR Endonuclease"/>
    <property type="match status" value="1"/>
</dbReference>
<dbReference type="InterPro" id="IPR007569">
    <property type="entry name" value="DUF559"/>
</dbReference>
<dbReference type="InterPro" id="IPR011335">
    <property type="entry name" value="Restrct_endonuc-II-like"/>
</dbReference>
<evidence type="ECO:0000313" key="3">
    <source>
        <dbReference type="EMBL" id="THG33431.1"/>
    </source>
</evidence>
<organism evidence="3 4">
    <name type="scientific">Naasia lichenicola</name>
    <dbReference type="NCBI Taxonomy" id="2565933"/>
    <lineage>
        <taxon>Bacteria</taxon>
        <taxon>Bacillati</taxon>
        <taxon>Actinomycetota</taxon>
        <taxon>Actinomycetes</taxon>
        <taxon>Micrococcales</taxon>
        <taxon>Microbacteriaceae</taxon>
        <taxon>Naasia</taxon>
    </lineage>
</organism>
<dbReference type="AlphaFoldDB" id="A0A4S4FSZ1"/>
<proteinExistence type="predicted"/>
<protein>
    <submittedName>
        <fullName evidence="3">DUF559 domain-containing protein</fullName>
    </submittedName>
</protein>
<name>A0A4S4FSZ1_9MICO</name>
<reference evidence="3 4" key="1">
    <citation type="submission" date="2019-04" db="EMBL/GenBank/DDBJ databases">
        <authorList>
            <person name="Jiang L."/>
        </authorList>
    </citation>
    <scope>NUCLEOTIDE SEQUENCE [LARGE SCALE GENOMIC DNA]</scope>
    <source>
        <strain evidence="3 4">YIM 131853</strain>
    </source>
</reference>
<dbReference type="SUPFAM" id="SSF52980">
    <property type="entry name" value="Restriction endonuclease-like"/>
    <property type="match status" value="1"/>
</dbReference>
<evidence type="ECO:0000313" key="4">
    <source>
        <dbReference type="Proteomes" id="UP000309133"/>
    </source>
</evidence>
<dbReference type="Pfam" id="PF04480">
    <property type="entry name" value="DUF559"/>
    <property type="match status" value="1"/>
</dbReference>
<dbReference type="EMBL" id="SSSM01000001">
    <property type="protein sequence ID" value="THG33431.1"/>
    <property type="molecule type" value="Genomic_DNA"/>
</dbReference>
<evidence type="ECO:0000259" key="2">
    <source>
        <dbReference type="Pfam" id="PF04480"/>
    </source>
</evidence>
<keyword evidence="4" id="KW-1185">Reference proteome</keyword>
<dbReference type="Proteomes" id="UP000309133">
    <property type="component" value="Unassembled WGS sequence"/>
</dbReference>
<accession>A0A4S4FSZ1</accession>
<gene>
    <name evidence="3" type="ORF">E6C64_03570</name>
</gene>
<feature type="domain" description="DUF559" evidence="2">
    <location>
        <begin position="228"/>
        <end position="271"/>
    </location>
</feature>
<dbReference type="RefSeq" id="WP_136426213.1">
    <property type="nucleotide sequence ID" value="NZ_SSSM01000001.1"/>
</dbReference>
<comment type="caution">
    <text evidence="3">The sequence shown here is derived from an EMBL/GenBank/DDBJ whole genome shotgun (WGS) entry which is preliminary data.</text>
</comment>
<evidence type="ECO:0000256" key="1">
    <source>
        <dbReference type="SAM" id="MobiDB-lite"/>
    </source>
</evidence>
<dbReference type="OrthoDB" id="3173471at2"/>